<evidence type="ECO:0000313" key="8">
    <source>
        <dbReference type="Proteomes" id="UP001370348"/>
    </source>
</evidence>
<keyword evidence="1" id="KW-0805">Transcription regulation</keyword>
<evidence type="ECO:0000313" key="7">
    <source>
        <dbReference type="EMBL" id="WXB17456.1"/>
    </source>
</evidence>
<keyword evidence="8" id="KW-1185">Reference proteome</keyword>
<dbReference type="EMBL" id="CP089984">
    <property type="protein sequence ID" value="WXB17456.1"/>
    <property type="molecule type" value="Genomic_DNA"/>
</dbReference>
<dbReference type="Proteomes" id="UP001370348">
    <property type="component" value="Chromosome"/>
</dbReference>
<dbReference type="InterPro" id="IPR001647">
    <property type="entry name" value="HTH_TetR"/>
</dbReference>
<dbReference type="Pfam" id="PF16925">
    <property type="entry name" value="TetR_C_13"/>
    <property type="match status" value="1"/>
</dbReference>
<proteinExistence type="predicted"/>
<dbReference type="Pfam" id="PF00440">
    <property type="entry name" value="TetR_N"/>
    <property type="match status" value="1"/>
</dbReference>
<accession>A0ABZ2M699</accession>
<feature type="domain" description="HTH tetR-type" evidence="6">
    <location>
        <begin position="26"/>
        <end position="86"/>
    </location>
</feature>
<dbReference type="SUPFAM" id="SSF48498">
    <property type="entry name" value="Tetracyclin repressor-like, C-terminal domain"/>
    <property type="match status" value="1"/>
</dbReference>
<dbReference type="PROSITE" id="PS50977">
    <property type="entry name" value="HTH_TETR_2"/>
    <property type="match status" value="1"/>
</dbReference>
<keyword evidence="2 4" id="KW-0238">DNA-binding</keyword>
<dbReference type="InterPro" id="IPR011075">
    <property type="entry name" value="TetR_C"/>
</dbReference>
<evidence type="ECO:0000256" key="1">
    <source>
        <dbReference type="ARBA" id="ARBA00023015"/>
    </source>
</evidence>
<sequence length="222" mass="23704">MPTQTGRRAEAPPAGETRVTRGRPRSFDRDAALQAALRVFWRYGYDASSLAVLTAAMGITPPSLYAAFGSKKELFCEAVDLYERTHGARTKEAFLEPTALGAITRLLMLGAESFCAPGNPFGCFIVLGAVNCSPESADVETFLSNFRRASEKTIRDRIARGIREGELPKGTDAAALAKFYGAVVQGMSVQARDGATRKELEGIVHHALTAWPAGATPPGGKA</sequence>
<feature type="DNA-binding region" description="H-T-H motif" evidence="4">
    <location>
        <begin position="49"/>
        <end position="68"/>
    </location>
</feature>
<dbReference type="PROSITE" id="PS01081">
    <property type="entry name" value="HTH_TETR_1"/>
    <property type="match status" value="1"/>
</dbReference>
<dbReference type="InterPro" id="IPR009057">
    <property type="entry name" value="Homeodomain-like_sf"/>
</dbReference>
<keyword evidence="3" id="KW-0804">Transcription</keyword>
<dbReference type="PANTHER" id="PTHR47506:SF1">
    <property type="entry name" value="HTH-TYPE TRANSCRIPTIONAL REGULATOR YJDC"/>
    <property type="match status" value="1"/>
</dbReference>
<reference evidence="7 8" key="1">
    <citation type="submission" date="2021-12" db="EMBL/GenBank/DDBJ databases">
        <title>Discovery of the Pendulisporaceae a myxobacterial family with distinct sporulation behavior and unique specialized metabolism.</title>
        <authorList>
            <person name="Garcia R."/>
            <person name="Popoff A."/>
            <person name="Bader C.D."/>
            <person name="Loehr J."/>
            <person name="Walesch S."/>
            <person name="Walt C."/>
            <person name="Boldt J."/>
            <person name="Bunk B."/>
            <person name="Haeckl F.J.F.P.J."/>
            <person name="Gunesch A.P."/>
            <person name="Birkelbach J."/>
            <person name="Nuebel U."/>
            <person name="Pietschmann T."/>
            <person name="Bach T."/>
            <person name="Mueller R."/>
        </authorList>
    </citation>
    <scope>NUCLEOTIDE SEQUENCE [LARGE SCALE GENOMIC DNA]</scope>
    <source>
        <strain evidence="7 8">MSr11954</strain>
    </source>
</reference>
<dbReference type="RefSeq" id="WP_394827089.1">
    <property type="nucleotide sequence ID" value="NZ_CP089984.1"/>
</dbReference>
<name>A0ABZ2M699_9BACT</name>
<gene>
    <name evidence="7" type="ORF">LZC94_09265</name>
</gene>
<evidence type="ECO:0000256" key="5">
    <source>
        <dbReference type="SAM" id="MobiDB-lite"/>
    </source>
</evidence>
<evidence type="ECO:0000259" key="6">
    <source>
        <dbReference type="PROSITE" id="PS50977"/>
    </source>
</evidence>
<dbReference type="InterPro" id="IPR023772">
    <property type="entry name" value="DNA-bd_HTH_TetR-type_CS"/>
</dbReference>
<dbReference type="SUPFAM" id="SSF46689">
    <property type="entry name" value="Homeodomain-like"/>
    <property type="match status" value="1"/>
</dbReference>
<evidence type="ECO:0000256" key="3">
    <source>
        <dbReference type="ARBA" id="ARBA00023163"/>
    </source>
</evidence>
<evidence type="ECO:0000256" key="4">
    <source>
        <dbReference type="PROSITE-ProRule" id="PRU00335"/>
    </source>
</evidence>
<evidence type="ECO:0000256" key="2">
    <source>
        <dbReference type="ARBA" id="ARBA00023125"/>
    </source>
</evidence>
<organism evidence="7 8">
    <name type="scientific">Pendulispora albinea</name>
    <dbReference type="NCBI Taxonomy" id="2741071"/>
    <lineage>
        <taxon>Bacteria</taxon>
        <taxon>Pseudomonadati</taxon>
        <taxon>Myxococcota</taxon>
        <taxon>Myxococcia</taxon>
        <taxon>Myxococcales</taxon>
        <taxon>Sorangiineae</taxon>
        <taxon>Pendulisporaceae</taxon>
        <taxon>Pendulispora</taxon>
    </lineage>
</organism>
<dbReference type="InterPro" id="IPR036271">
    <property type="entry name" value="Tet_transcr_reg_TetR-rel_C_sf"/>
</dbReference>
<protein>
    <submittedName>
        <fullName evidence="7">TetR/AcrR family transcriptional regulator</fullName>
    </submittedName>
</protein>
<dbReference type="PANTHER" id="PTHR47506">
    <property type="entry name" value="TRANSCRIPTIONAL REGULATORY PROTEIN"/>
    <property type="match status" value="1"/>
</dbReference>
<dbReference type="Gene3D" id="1.10.357.10">
    <property type="entry name" value="Tetracycline Repressor, domain 2"/>
    <property type="match status" value="1"/>
</dbReference>
<dbReference type="Gene3D" id="1.10.10.60">
    <property type="entry name" value="Homeodomain-like"/>
    <property type="match status" value="1"/>
</dbReference>
<feature type="region of interest" description="Disordered" evidence="5">
    <location>
        <begin position="1"/>
        <end position="23"/>
    </location>
</feature>